<keyword evidence="2" id="KW-0805">Transcription regulation</keyword>
<sequence>MNISELSKQSGLSTPTIRYYEQIKLLPKAKRKSNGYREYSDNDLKQLFLIQQAQQVGFSLAEIKAFLPSNVGKWDHDILIGLLESKIKDIEDLEQKLLISKQNLRSMITAINSKPDEITCEENANRCCNPHHIDPTVNDLFCNGFATNTTSHHNRHMGNLANFLSKF</sequence>
<keyword evidence="3" id="KW-0238">DNA-binding</keyword>
<dbReference type="PROSITE" id="PS50937">
    <property type="entry name" value="HTH_MERR_2"/>
    <property type="match status" value="1"/>
</dbReference>
<dbReference type="EMBL" id="CAJPVJ010000036">
    <property type="protein sequence ID" value="CAG2159258.1"/>
    <property type="molecule type" value="Genomic_DNA"/>
</dbReference>
<evidence type="ECO:0000256" key="1">
    <source>
        <dbReference type="ARBA" id="ARBA00022491"/>
    </source>
</evidence>
<dbReference type="SMART" id="SM00422">
    <property type="entry name" value="HTH_MERR"/>
    <property type="match status" value="1"/>
</dbReference>
<dbReference type="InterPro" id="IPR047057">
    <property type="entry name" value="MerR_fam"/>
</dbReference>
<accession>A0A7R9L8I5</accession>
<dbReference type="AlphaFoldDB" id="A0A7R9L8I5"/>
<reference evidence="6" key="1">
    <citation type="submission" date="2020-11" db="EMBL/GenBank/DDBJ databases">
        <authorList>
            <person name="Tran Van P."/>
        </authorList>
    </citation>
    <scope>NUCLEOTIDE SEQUENCE</scope>
</reference>
<feature type="domain" description="HTH merR-type" evidence="5">
    <location>
        <begin position="1"/>
        <end position="69"/>
    </location>
</feature>
<dbReference type="Proteomes" id="UP000728032">
    <property type="component" value="Unassembled WGS sequence"/>
</dbReference>
<evidence type="ECO:0000313" key="7">
    <source>
        <dbReference type="Proteomes" id="UP000728032"/>
    </source>
</evidence>
<dbReference type="PANTHER" id="PTHR30204">
    <property type="entry name" value="REDOX-CYCLING DRUG-SENSING TRANSCRIPTIONAL ACTIVATOR SOXR"/>
    <property type="match status" value="1"/>
</dbReference>
<protein>
    <recommendedName>
        <fullName evidence="5">HTH merR-type domain-containing protein</fullName>
    </recommendedName>
</protein>
<dbReference type="GO" id="GO:0003700">
    <property type="term" value="F:DNA-binding transcription factor activity"/>
    <property type="evidence" value="ECO:0007669"/>
    <property type="project" value="InterPro"/>
</dbReference>
<evidence type="ECO:0000313" key="6">
    <source>
        <dbReference type="EMBL" id="CAD7636967.1"/>
    </source>
</evidence>
<dbReference type="GO" id="GO:0003677">
    <property type="term" value="F:DNA binding"/>
    <property type="evidence" value="ECO:0007669"/>
    <property type="project" value="UniProtKB-KW"/>
</dbReference>
<name>A0A7R9L8I5_9ACAR</name>
<dbReference type="InterPro" id="IPR000551">
    <property type="entry name" value="MerR-type_HTH_dom"/>
</dbReference>
<dbReference type="PANTHER" id="PTHR30204:SF69">
    <property type="entry name" value="MERR-FAMILY TRANSCRIPTIONAL REGULATOR"/>
    <property type="match status" value="1"/>
</dbReference>
<keyword evidence="4" id="KW-0804">Transcription</keyword>
<dbReference type="EMBL" id="OC914861">
    <property type="protein sequence ID" value="CAD7636967.1"/>
    <property type="molecule type" value="Genomic_DNA"/>
</dbReference>
<keyword evidence="1" id="KW-0678">Repressor</keyword>
<dbReference type="InterPro" id="IPR009061">
    <property type="entry name" value="DNA-bd_dom_put_sf"/>
</dbReference>
<proteinExistence type="predicted"/>
<evidence type="ECO:0000256" key="2">
    <source>
        <dbReference type="ARBA" id="ARBA00023015"/>
    </source>
</evidence>
<dbReference type="PRINTS" id="PR00040">
    <property type="entry name" value="HTHMERR"/>
</dbReference>
<keyword evidence="7" id="KW-1185">Reference proteome</keyword>
<dbReference type="OrthoDB" id="10261767at2759"/>
<dbReference type="Pfam" id="PF13411">
    <property type="entry name" value="MerR_1"/>
    <property type="match status" value="1"/>
</dbReference>
<dbReference type="Gene3D" id="1.10.1660.10">
    <property type="match status" value="1"/>
</dbReference>
<evidence type="ECO:0000256" key="4">
    <source>
        <dbReference type="ARBA" id="ARBA00023163"/>
    </source>
</evidence>
<evidence type="ECO:0000256" key="3">
    <source>
        <dbReference type="ARBA" id="ARBA00023125"/>
    </source>
</evidence>
<dbReference type="SUPFAM" id="SSF46955">
    <property type="entry name" value="Putative DNA-binding domain"/>
    <property type="match status" value="1"/>
</dbReference>
<organism evidence="6">
    <name type="scientific">Oppiella nova</name>
    <dbReference type="NCBI Taxonomy" id="334625"/>
    <lineage>
        <taxon>Eukaryota</taxon>
        <taxon>Metazoa</taxon>
        <taxon>Ecdysozoa</taxon>
        <taxon>Arthropoda</taxon>
        <taxon>Chelicerata</taxon>
        <taxon>Arachnida</taxon>
        <taxon>Acari</taxon>
        <taxon>Acariformes</taxon>
        <taxon>Sarcoptiformes</taxon>
        <taxon>Oribatida</taxon>
        <taxon>Brachypylina</taxon>
        <taxon>Oppioidea</taxon>
        <taxon>Oppiidae</taxon>
        <taxon>Oppiella</taxon>
    </lineage>
</organism>
<gene>
    <name evidence="6" type="ORF">ONB1V03_LOCUS532</name>
</gene>
<evidence type="ECO:0000259" key="5">
    <source>
        <dbReference type="PROSITE" id="PS50937"/>
    </source>
</evidence>